<evidence type="ECO:0000313" key="3">
    <source>
        <dbReference type="EMBL" id="QCY71405.1"/>
    </source>
</evidence>
<dbReference type="KEGG" id="afla:FHG64_09135"/>
<feature type="transmembrane region" description="Helical" evidence="1">
    <location>
        <begin position="111"/>
        <end position="128"/>
    </location>
</feature>
<evidence type="ECO:0000256" key="1">
    <source>
        <dbReference type="SAM" id="Phobius"/>
    </source>
</evidence>
<dbReference type="Pfam" id="PF07853">
    <property type="entry name" value="DUF1648"/>
    <property type="match status" value="1"/>
</dbReference>
<dbReference type="InterPro" id="IPR012867">
    <property type="entry name" value="DUF1648"/>
</dbReference>
<keyword evidence="1" id="KW-0472">Membrane</keyword>
<dbReference type="EMBL" id="CP040812">
    <property type="protein sequence ID" value="QCY71405.1"/>
    <property type="molecule type" value="Genomic_DNA"/>
</dbReference>
<feature type="domain" description="DUF1648" evidence="2">
    <location>
        <begin position="26"/>
        <end position="69"/>
    </location>
</feature>
<feature type="transmembrane region" description="Helical" evidence="1">
    <location>
        <begin position="60"/>
        <end position="80"/>
    </location>
</feature>
<feature type="transmembrane region" description="Helical" evidence="1">
    <location>
        <begin position="20"/>
        <end position="40"/>
    </location>
</feature>
<name>A0A5B7X8F1_9FLAO</name>
<organism evidence="3 4">
    <name type="scientific">Antarcticibacterium flavum</name>
    <dbReference type="NCBI Taxonomy" id="2058175"/>
    <lineage>
        <taxon>Bacteria</taxon>
        <taxon>Pseudomonadati</taxon>
        <taxon>Bacteroidota</taxon>
        <taxon>Flavobacteriia</taxon>
        <taxon>Flavobacteriales</taxon>
        <taxon>Flavobacteriaceae</taxon>
        <taxon>Antarcticibacterium</taxon>
    </lineage>
</organism>
<keyword evidence="4" id="KW-1185">Reference proteome</keyword>
<dbReference type="AlphaFoldDB" id="A0A5B7X8F1"/>
<dbReference type="Proteomes" id="UP000309016">
    <property type="component" value="Chromosome"/>
</dbReference>
<sequence length="171" mass="19660">MSDLPKIKLQLTTFDKSIEFISWIGMALIWILTFSNYSTLPEIIPVHYNGAGEADRFGNKTQILILPIVSTVLFMGLTYLNRFPHIFNYPTELTKENALHQYNNATRMIRFLKLAIIIIFGLIVFKTIQNAHGNVEGLGIWFLPLTIGLILIPMIYYILKSIEQKLKKKKS</sequence>
<keyword evidence="1" id="KW-0812">Transmembrane</keyword>
<evidence type="ECO:0000259" key="2">
    <source>
        <dbReference type="Pfam" id="PF07853"/>
    </source>
</evidence>
<gene>
    <name evidence="3" type="ORF">FHG64_09135</name>
</gene>
<evidence type="ECO:0000313" key="4">
    <source>
        <dbReference type="Proteomes" id="UP000309016"/>
    </source>
</evidence>
<keyword evidence="1" id="KW-1133">Transmembrane helix</keyword>
<proteinExistence type="predicted"/>
<reference evidence="3 4" key="1">
    <citation type="submission" date="2019-06" db="EMBL/GenBank/DDBJ databases">
        <title>Complete genome sequence of Antarcticibacterium flavum KCTC 52984T from an Antarctic marine sediment.</title>
        <authorList>
            <person name="Lee Y.M."/>
            <person name="Shin S.C."/>
        </authorList>
    </citation>
    <scope>NUCLEOTIDE SEQUENCE [LARGE SCALE GENOMIC DNA]</scope>
    <source>
        <strain evidence="3 4">KCTC 52984</strain>
    </source>
</reference>
<accession>A0A5B7X8F1</accession>
<dbReference type="OrthoDB" id="9808690at2"/>
<protein>
    <submittedName>
        <fullName evidence="3">DUF1648 domain-containing protein</fullName>
    </submittedName>
</protein>
<feature type="transmembrane region" description="Helical" evidence="1">
    <location>
        <begin position="140"/>
        <end position="159"/>
    </location>
</feature>